<keyword evidence="6" id="KW-0175">Coiled coil</keyword>
<proteinExistence type="predicted"/>
<evidence type="ECO:0000313" key="9">
    <source>
        <dbReference type="EMBL" id="KNC49469.1"/>
    </source>
</evidence>
<dbReference type="eggNOG" id="KOG0598">
    <property type="taxonomic scope" value="Eukaryota"/>
</dbReference>
<dbReference type="GO" id="GO:0005524">
    <property type="term" value="F:ATP binding"/>
    <property type="evidence" value="ECO:0007669"/>
    <property type="project" value="UniProtKB-KW"/>
</dbReference>
<dbReference type="CDD" id="cd05123">
    <property type="entry name" value="STKc_AGC"/>
    <property type="match status" value="1"/>
</dbReference>
<dbReference type="PROSITE" id="PS00108">
    <property type="entry name" value="PROTEIN_KINASE_ST"/>
    <property type="match status" value="1"/>
</dbReference>
<dbReference type="InterPro" id="IPR045270">
    <property type="entry name" value="STKc_AGC"/>
</dbReference>
<evidence type="ECO:0000259" key="8">
    <source>
        <dbReference type="PROSITE" id="PS50011"/>
    </source>
</evidence>
<evidence type="ECO:0000256" key="6">
    <source>
        <dbReference type="SAM" id="Coils"/>
    </source>
</evidence>
<dbReference type="Proteomes" id="UP000054408">
    <property type="component" value="Unassembled WGS sequence"/>
</dbReference>
<dbReference type="Gene3D" id="1.10.510.10">
    <property type="entry name" value="Transferase(Phosphotransferase) domain 1"/>
    <property type="match status" value="1"/>
</dbReference>
<evidence type="ECO:0000256" key="2">
    <source>
        <dbReference type="ARBA" id="ARBA00022679"/>
    </source>
</evidence>
<name>A0A0L0DAT5_THETB</name>
<keyword evidence="1" id="KW-0723">Serine/threonine-protein kinase</keyword>
<gene>
    <name evidence="9" type="ORF">AMSG_05482</name>
</gene>
<evidence type="ECO:0000256" key="1">
    <source>
        <dbReference type="ARBA" id="ARBA00022527"/>
    </source>
</evidence>
<dbReference type="AlphaFoldDB" id="A0A0L0DAT5"/>
<organism evidence="9 10">
    <name type="scientific">Thecamonas trahens ATCC 50062</name>
    <dbReference type="NCBI Taxonomy" id="461836"/>
    <lineage>
        <taxon>Eukaryota</taxon>
        <taxon>Apusozoa</taxon>
        <taxon>Apusomonadida</taxon>
        <taxon>Apusomonadidae</taxon>
        <taxon>Thecamonas</taxon>
    </lineage>
</organism>
<feature type="domain" description="Protein kinase" evidence="8">
    <location>
        <begin position="30"/>
        <end position="292"/>
    </location>
</feature>
<evidence type="ECO:0000256" key="3">
    <source>
        <dbReference type="ARBA" id="ARBA00022741"/>
    </source>
</evidence>
<evidence type="ECO:0000256" key="5">
    <source>
        <dbReference type="ARBA" id="ARBA00022840"/>
    </source>
</evidence>
<dbReference type="InterPro" id="IPR022158">
    <property type="entry name" value="Inositol_phosphatase"/>
</dbReference>
<dbReference type="SUPFAM" id="SSF56112">
    <property type="entry name" value="Protein kinase-like (PK-like)"/>
    <property type="match status" value="1"/>
</dbReference>
<accession>A0A0L0DAT5</accession>
<dbReference type="SMART" id="SM00220">
    <property type="entry name" value="S_TKc"/>
    <property type="match status" value="1"/>
</dbReference>
<keyword evidence="5" id="KW-0067">ATP-binding</keyword>
<dbReference type="RefSeq" id="XP_013757888.1">
    <property type="nucleotide sequence ID" value="XM_013902434.1"/>
</dbReference>
<keyword evidence="3" id="KW-0547">Nucleotide-binding</keyword>
<dbReference type="InterPro" id="IPR000719">
    <property type="entry name" value="Prot_kinase_dom"/>
</dbReference>
<dbReference type="FunFam" id="1.10.510.10:FF:000008">
    <property type="entry name" value="Non-specific serine/threonine protein kinase"/>
    <property type="match status" value="1"/>
</dbReference>
<dbReference type="InterPro" id="IPR011009">
    <property type="entry name" value="Kinase-like_dom_sf"/>
</dbReference>
<keyword evidence="10" id="KW-1185">Reference proteome</keyword>
<protein>
    <submittedName>
        <fullName evidence="9">AGC protein kinase</fullName>
    </submittedName>
</protein>
<evidence type="ECO:0000256" key="4">
    <source>
        <dbReference type="ARBA" id="ARBA00022777"/>
    </source>
</evidence>
<dbReference type="STRING" id="461836.A0A0L0DAT5"/>
<dbReference type="Gene3D" id="3.30.200.20">
    <property type="entry name" value="Phosphorylase Kinase, domain 1"/>
    <property type="match status" value="1"/>
</dbReference>
<dbReference type="PROSITE" id="PS50011">
    <property type="entry name" value="PROTEIN_KINASE_DOM"/>
    <property type="match status" value="1"/>
</dbReference>
<feature type="region of interest" description="Disordered" evidence="7">
    <location>
        <begin position="622"/>
        <end position="641"/>
    </location>
</feature>
<dbReference type="GeneID" id="25564890"/>
<dbReference type="GO" id="GO:0004674">
    <property type="term" value="F:protein serine/threonine kinase activity"/>
    <property type="evidence" value="ECO:0007669"/>
    <property type="project" value="UniProtKB-KW"/>
</dbReference>
<keyword evidence="2" id="KW-0808">Transferase</keyword>
<reference evidence="9 10" key="1">
    <citation type="submission" date="2010-05" db="EMBL/GenBank/DDBJ databases">
        <title>The Genome Sequence of Thecamonas trahens ATCC 50062.</title>
        <authorList>
            <consortium name="The Broad Institute Genome Sequencing Platform"/>
            <person name="Russ C."/>
            <person name="Cuomo C."/>
            <person name="Shea T."/>
            <person name="Young S.K."/>
            <person name="Zeng Q."/>
            <person name="Koehrsen M."/>
            <person name="Haas B."/>
            <person name="Borodovsky M."/>
            <person name="Guigo R."/>
            <person name="Alvarado L."/>
            <person name="Berlin A."/>
            <person name="Bochicchio J."/>
            <person name="Borenstein D."/>
            <person name="Chapman S."/>
            <person name="Chen Z."/>
            <person name="Freedman E."/>
            <person name="Gellesch M."/>
            <person name="Goldberg J."/>
            <person name="Griggs A."/>
            <person name="Gujja S."/>
            <person name="Heilman E."/>
            <person name="Heiman D."/>
            <person name="Hepburn T."/>
            <person name="Howarth C."/>
            <person name="Jen D."/>
            <person name="Larson L."/>
            <person name="Mehta T."/>
            <person name="Park D."/>
            <person name="Pearson M."/>
            <person name="Roberts A."/>
            <person name="Saif S."/>
            <person name="Shenoy N."/>
            <person name="Sisk P."/>
            <person name="Stolte C."/>
            <person name="Sykes S."/>
            <person name="Thomson T."/>
            <person name="Walk T."/>
            <person name="White J."/>
            <person name="Yandava C."/>
            <person name="Burger G."/>
            <person name="Gray M.W."/>
            <person name="Holland P.W.H."/>
            <person name="King N."/>
            <person name="Lang F.B.F."/>
            <person name="Roger A.J."/>
            <person name="Ruiz-Trillo I."/>
            <person name="Lander E."/>
            <person name="Nusbaum C."/>
        </authorList>
    </citation>
    <scope>NUCLEOTIDE SEQUENCE [LARGE SCALE GENOMIC DNA]</scope>
    <source>
        <strain evidence="9 10">ATCC 50062</strain>
    </source>
</reference>
<dbReference type="Pfam" id="PF12456">
    <property type="entry name" value="hSac2"/>
    <property type="match status" value="1"/>
</dbReference>
<evidence type="ECO:0000256" key="7">
    <source>
        <dbReference type="SAM" id="MobiDB-lite"/>
    </source>
</evidence>
<feature type="coiled-coil region" evidence="6">
    <location>
        <begin position="588"/>
        <end position="622"/>
    </location>
</feature>
<dbReference type="InterPro" id="IPR008271">
    <property type="entry name" value="Ser/Thr_kinase_AS"/>
</dbReference>
<sequence>MGNASSSGAANEDMVFSAEFSDKGLGMDKFDFLRPIAHGGFGEVFLTRDRSTGKVYAIKVMDKAHVVKHGMVDQAMAEKAIQLQIGESPFIVNLRAAFQTADKLCIVMDYVSGGDLFELLKTTGQFDEARARLYAAEVCCALEYLHSRKILYRDLKLENVLLDDSGHILLCDFGLAKELRQDAGAGVSAASVLETVFCGTKEYMAPEMLGPKSAYGFEVDWWAFGVFLYAMVTGKYPFYARTLPKLETKILNDAVWFPPHMSAACRSLIEGLLAKDPSQRLGLAGIKAHPFFADLDWERVAAKEYEPLFLPEIDEMVMALQAEAAAAAGSAAASSGGETGPSDEVASWVVNSPSMASLDSDDNALRERRARETARSEAAVQECRKILPDEPFIAGWVIISINKWNFEQTRVLLLTSKAMYRVKYDFNSGSAERGFDHAARTPLSDIMTVQRGRMHDSRFASITDALNKPPTLYAMRLVSLSENLRRTTKARTFCPFMTPTGSVEADLAEQAELTDTILGTILAARENLLGTAEAALIPIEVSLHRETLSAPRVKDVVQVRETAAAATMGRVAASADAPTRLRELATVLAEVNSQIADTTQLLAQLHNQRDSIKAELDELQEGLGKTADGEAVPPEVDEIEG</sequence>
<dbReference type="OrthoDB" id="63267at2759"/>
<dbReference type="PANTHER" id="PTHR24355:SF1">
    <property type="entry name" value="RIBOSOMAL PROTEIN S6 KINASE-RELATED PROTEIN"/>
    <property type="match status" value="1"/>
</dbReference>
<evidence type="ECO:0000313" key="10">
    <source>
        <dbReference type="Proteomes" id="UP000054408"/>
    </source>
</evidence>
<dbReference type="EMBL" id="GL349455">
    <property type="protein sequence ID" value="KNC49469.1"/>
    <property type="molecule type" value="Genomic_DNA"/>
</dbReference>
<dbReference type="Pfam" id="PF00069">
    <property type="entry name" value="Pkinase"/>
    <property type="match status" value="1"/>
</dbReference>
<keyword evidence="4 9" id="KW-0418">Kinase</keyword>
<dbReference type="PANTHER" id="PTHR24355">
    <property type="entry name" value="G PROTEIN-COUPLED RECEPTOR KINASE/RIBOSOMAL PROTEIN S6 KINASE"/>
    <property type="match status" value="1"/>
</dbReference>